<dbReference type="InterPro" id="IPR035979">
    <property type="entry name" value="RBD_domain_sf"/>
</dbReference>
<dbReference type="InterPro" id="IPR053316">
    <property type="entry name" value="Epigenetic_reg_gene_expr"/>
</dbReference>
<dbReference type="Pfam" id="PF00076">
    <property type="entry name" value="RRM_1"/>
    <property type="match status" value="1"/>
</dbReference>
<dbReference type="SUPFAM" id="SSF54928">
    <property type="entry name" value="RNA-binding domain, RBD"/>
    <property type="match status" value="1"/>
</dbReference>
<organism evidence="3 4">
    <name type="scientific">Asparagus officinalis</name>
    <name type="common">Garden asparagus</name>
    <dbReference type="NCBI Taxonomy" id="4686"/>
    <lineage>
        <taxon>Eukaryota</taxon>
        <taxon>Viridiplantae</taxon>
        <taxon>Streptophyta</taxon>
        <taxon>Embryophyta</taxon>
        <taxon>Tracheophyta</taxon>
        <taxon>Spermatophyta</taxon>
        <taxon>Magnoliopsida</taxon>
        <taxon>Liliopsida</taxon>
        <taxon>Asparagales</taxon>
        <taxon>Asparagaceae</taxon>
        <taxon>Asparagoideae</taxon>
        <taxon>Asparagus</taxon>
    </lineage>
</organism>
<keyword evidence="1" id="KW-0694">RNA-binding</keyword>
<feature type="domain" description="RRM" evidence="2">
    <location>
        <begin position="27"/>
        <end position="109"/>
    </location>
</feature>
<dbReference type="AlphaFoldDB" id="A0A1R3L7H0"/>
<dbReference type="SMART" id="SM00360">
    <property type="entry name" value="RRM"/>
    <property type="match status" value="1"/>
</dbReference>
<dbReference type="InterPro" id="IPR000504">
    <property type="entry name" value="RRM_dom"/>
</dbReference>
<sequence length="109" mass="12052">METIKFKSRLDEVARKAYAEFEEKVQRTVFLNNLSPTVTSAVITKALNQFGDVVSVEFIPNYTIPYPIPQCALVEMKDPKQAGVVIALMDGHPFMIDLQYPGGSLSSVG</sequence>
<dbReference type="GO" id="GO:0003723">
    <property type="term" value="F:RNA binding"/>
    <property type="evidence" value="ECO:0007669"/>
    <property type="project" value="UniProtKB-UniRule"/>
</dbReference>
<proteinExistence type="predicted"/>
<evidence type="ECO:0000259" key="2">
    <source>
        <dbReference type="PROSITE" id="PS50102"/>
    </source>
</evidence>
<evidence type="ECO:0000313" key="3">
    <source>
        <dbReference type="EMBL" id="ONK55553.1"/>
    </source>
</evidence>
<name>A0A1R3L7H0_ASPOF</name>
<dbReference type="PANTHER" id="PTHR36309">
    <property type="entry name" value="RNA-BINDING (RRM/RBD/RNP MOTIFS) FAMILY PROTEIN"/>
    <property type="match status" value="1"/>
</dbReference>
<dbReference type="PANTHER" id="PTHR36309:SF1">
    <property type="entry name" value="RNA-BINDING (RRM_RBD_RNP MOTIFS) FAMILY PROTEIN"/>
    <property type="match status" value="1"/>
</dbReference>
<reference evidence="4" key="1">
    <citation type="journal article" date="2017" name="Nat. Commun.">
        <title>The asparagus genome sheds light on the origin and evolution of a young Y chromosome.</title>
        <authorList>
            <person name="Harkess A."/>
            <person name="Zhou J."/>
            <person name="Xu C."/>
            <person name="Bowers J.E."/>
            <person name="Van der Hulst R."/>
            <person name="Ayyampalayam S."/>
            <person name="Mercati F."/>
            <person name="Riccardi P."/>
            <person name="McKain M.R."/>
            <person name="Kakrana A."/>
            <person name="Tang H."/>
            <person name="Ray J."/>
            <person name="Groenendijk J."/>
            <person name="Arikit S."/>
            <person name="Mathioni S.M."/>
            <person name="Nakano M."/>
            <person name="Shan H."/>
            <person name="Telgmann-Rauber A."/>
            <person name="Kanno A."/>
            <person name="Yue Z."/>
            <person name="Chen H."/>
            <person name="Li W."/>
            <person name="Chen Y."/>
            <person name="Xu X."/>
            <person name="Zhang Y."/>
            <person name="Luo S."/>
            <person name="Chen H."/>
            <person name="Gao J."/>
            <person name="Mao Z."/>
            <person name="Pires J.C."/>
            <person name="Luo M."/>
            <person name="Kudrna D."/>
            <person name="Wing R.A."/>
            <person name="Meyers B.C."/>
            <person name="Yi K."/>
            <person name="Kong H."/>
            <person name="Lavrijsen P."/>
            <person name="Sunseri F."/>
            <person name="Falavigna A."/>
            <person name="Ye Y."/>
            <person name="Leebens-Mack J.H."/>
            <person name="Chen G."/>
        </authorList>
    </citation>
    <scope>NUCLEOTIDE SEQUENCE [LARGE SCALE GENOMIC DNA]</scope>
    <source>
        <strain evidence="4">cv. DH0086</strain>
    </source>
</reference>
<dbReference type="Gramene" id="ONK55553">
    <property type="protein sequence ID" value="ONK55553"/>
    <property type="gene ID" value="A4U43_UnF1710"/>
</dbReference>
<dbReference type="PROSITE" id="PS50102">
    <property type="entry name" value="RRM"/>
    <property type="match status" value="1"/>
</dbReference>
<evidence type="ECO:0000313" key="4">
    <source>
        <dbReference type="Proteomes" id="UP000243459"/>
    </source>
</evidence>
<dbReference type="EMBL" id="KV863392">
    <property type="protein sequence ID" value="ONK55553.1"/>
    <property type="molecule type" value="Genomic_DNA"/>
</dbReference>
<keyword evidence="4" id="KW-1185">Reference proteome</keyword>
<protein>
    <recommendedName>
        <fullName evidence="2">RRM domain-containing protein</fullName>
    </recommendedName>
</protein>
<gene>
    <name evidence="3" type="ORF">A4U43_UnF1710</name>
</gene>
<accession>A0A1R3L7H0</accession>
<dbReference type="Proteomes" id="UP000243459">
    <property type="component" value="Unassembled WGS sequence"/>
</dbReference>
<dbReference type="Gene3D" id="3.30.70.330">
    <property type="match status" value="1"/>
</dbReference>
<dbReference type="InterPro" id="IPR012677">
    <property type="entry name" value="Nucleotide-bd_a/b_plait_sf"/>
</dbReference>
<evidence type="ECO:0000256" key="1">
    <source>
        <dbReference type="PROSITE-ProRule" id="PRU00176"/>
    </source>
</evidence>
<dbReference type="CDD" id="cd00590">
    <property type="entry name" value="RRM_SF"/>
    <property type="match status" value="1"/>
</dbReference>
<dbReference type="OMA" id="CNAFMIV"/>